<reference evidence="15 16" key="1">
    <citation type="submission" date="2019-04" db="EMBL/GenBank/DDBJ databases">
        <title>Friends and foes A comparative genomics study of 23 Aspergillus species from section Flavi.</title>
        <authorList>
            <consortium name="DOE Joint Genome Institute"/>
            <person name="Kjaerbolling I."/>
            <person name="Vesth T."/>
            <person name="Frisvad J.C."/>
            <person name="Nybo J.L."/>
            <person name="Theobald S."/>
            <person name="Kildgaard S."/>
            <person name="Isbrandt T."/>
            <person name="Kuo A."/>
            <person name="Sato A."/>
            <person name="Lyhne E.K."/>
            <person name="Kogle M.E."/>
            <person name="Wiebenga A."/>
            <person name="Kun R.S."/>
            <person name="Lubbers R.J."/>
            <person name="Makela M.R."/>
            <person name="Barry K."/>
            <person name="Chovatia M."/>
            <person name="Clum A."/>
            <person name="Daum C."/>
            <person name="Haridas S."/>
            <person name="He G."/>
            <person name="LaButti K."/>
            <person name="Lipzen A."/>
            <person name="Mondo S."/>
            <person name="Riley R."/>
            <person name="Salamov A."/>
            <person name="Simmons B.A."/>
            <person name="Magnuson J.K."/>
            <person name="Henrissat B."/>
            <person name="Mortensen U.H."/>
            <person name="Larsen T.O."/>
            <person name="Devries R.P."/>
            <person name="Grigoriev I.V."/>
            <person name="Machida M."/>
            <person name="Baker S.E."/>
            <person name="Andersen M.R."/>
        </authorList>
    </citation>
    <scope>NUCLEOTIDE SEQUENCE [LARGE SCALE GENOMIC DNA]</scope>
    <source>
        <strain evidence="15 16">IBT 18842</strain>
    </source>
</reference>
<keyword evidence="16" id="KW-1185">Reference proteome</keyword>
<evidence type="ECO:0000256" key="10">
    <source>
        <dbReference type="ARBA" id="ARBA00048359"/>
    </source>
</evidence>
<dbReference type="PRINTS" id="PR00984">
    <property type="entry name" value="TRNASYNTHILE"/>
</dbReference>
<evidence type="ECO:0000256" key="1">
    <source>
        <dbReference type="ARBA" id="ARBA00004173"/>
    </source>
</evidence>
<name>A0A5N6TN49_ASPAV</name>
<dbReference type="InterPro" id="IPR005373">
    <property type="entry name" value="PHAF1"/>
</dbReference>
<dbReference type="GO" id="GO:0004822">
    <property type="term" value="F:isoleucine-tRNA ligase activity"/>
    <property type="evidence" value="ECO:0007669"/>
    <property type="project" value="UniProtKB-EC"/>
</dbReference>
<dbReference type="InterPro" id="IPR033708">
    <property type="entry name" value="Anticodon_Ile_BEm"/>
</dbReference>
<dbReference type="PANTHER" id="PTHR42765:SF1">
    <property type="entry name" value="ISOLEUCINE--TRNA LIGASE, MITOCHONDRIAL"/>
    <property type="match status" value="1"/>
</dbReference>
<dbReference type="GO" id="GO:0032543">
    <property type="term" value="P:mitochondrial translation"/>
    <property type="evidence" value="ECO:0007669"/>
    <property type="project" value="TreeGrafter"/>
</dbReference>
<sequence>MSSAVKPSTQAQIFPGKGLGFITLGASLHNVLSRVKAHPQTYPAIDIAYSSADPLRNPVTLQLPSNGLRLRFDGPDQRLRLIEVLDFSKITLVYKNQEVLKGIKPNEQAVTHQGPSFRHVYNRLFGPSYPGEYIAPASQTPYGTYVLSYPGIAFSFPLQNSARSDQCDFVALLSSSAALPATSMAIYQGPSWPEARGKLFTQQPQYPRFPALAGKNRETVPDEVEEFNILGAGRLEVIRRTSPPSYITLSETTPQDLVAEFGPPDAIYRKHDRRITIHRAAGGSNEDDNLNMSPPPGRIDVTDTDQSSTNSATEDSDDELSQAHNLDPSSLPTECFFNYFHHGFDAFISYPTTPGPAFPGSDVQDPSPPSPSSQLVVTKITLHGNVPGSYPFNRHRRSRWKIRFDPSGDAVSSETRYDDVSDRLREIWKGSYANAAEERALQRPMVLNRGWGDSPESSIEFLGGWEESTGKGQKSGQDSHDGGLGNTELFGFPGLLFEVMKNGARLTCFSSSMPDLSRSIPRSWSSTLLLPKSTFPARVSPADQAKYLQRCTDELYAWQSAKRPADNLFVLHDGPPYANGDLHVGHALNKVLKDIICRVQMQAGKRVRYVPGWDCHGLPIELKALEAQRESGANVGSIGAAVIRKKARALAEKTVKAQMKGFREFAVMGDWENHWKTMDKDFEKRQLTVFREMVEKGLIYRRFKPVYWSPSTGTALAEAELEYKDDHVSTAALVKFPLVSIPSHLAQNPLLQVKDLTAVIWTTTPWTLPANAAIAVHPDLEYTIVQSETHGHLLIAQSRLQYLENILKEDLSVIIPSVLGSELADRTTYRPLFKGTDAEPQPILAADFVTADSGSGLVHCAPGHGMEDYEACVSRGIPAFAPVDDHGRFTDKAMPADPARLSGKKVHGEGNDAVLEYIESQGYLLTKHRYEHKYPYDWRSKLPIIIRATEQWFADVADIRDRAVKALKNVNFVPASGKQRLENFVKNRSEWCISRQRAWGVPIPALYHRGTGEAVLTKDSVSHIMKVIDERGIDAWWTDDANDPAWILPSLRDASGPGYKRGTDTMDVWFDSGTSWMEVDTPYRDGSPADVYLEGSDQHRGWFQSGLLTFTAHQLASGQRKPYVAPFKNLITHGFTLDEDGRKMSKSVGNVIHPKSIMDGTLLPPLKPRKGKKKQSENQAPVYDALGPDALRMWVASSDYTRDVVIGKQVLQTVNTSLHKYRVTFKLLLGALANTPNDELVPISDQAFVVNKIALKQLSDLVMTCEKAYANFEFYKAVNAINRWINNDFSAFYMECVKDILYTENNSVDRSDVVVVLFNILCRLQQVLAPLTPVLVEETWEHTPEAIKIRQHHPLKRLADPIPEEWQDPTLDKDYQDIVAVHSAVKNAQERARANKQLGSSLQCYVHLDPDPYPRVSNEQLKRMSEQQRNKFMERLDVQIDRKRYKRDEGLKRLSVLFNRGRDCMAKILVVSKVVYHYQDDIHKVPDQVKSAPWFYSEPFQTPSDGVKGVLYVTAPETNKCPRCWRYVVPKDQPEDTLCKRCHHIIDPPDYASFVVD</sequence>
<dbReference type="Proteomes" id="UP000325780">
    <property type="component" value="Unassembled WGS sequence"/>
</dbReference>
<dbReference type="NCBIfam" id="TIGR00392">
    <property type="entry name" value="ileS"/>
    <property type="match status" value="1"/>
</dbReference>
<accession>A0A5N6TN49</accession>
<dbReference type="EMBL" id="ML742191">
    <property type="protein sequence ID" value="KAE8147778.1"/>
    <property type="molecule type" value="Genomic_DNA"/>
</dbReference>
<evidence type="ECO:0000256" key="4">
    <source>
        <dbReference type="ARBA" id="ARBA00022598"/>
    </source>
</evidence>
<dbReference type="SUPFAM" id="SSF52374">
    <property type="entry name" value="Nucleotidylyl transferase"/>
    <property type="match status" value="1"/>
</dbReference>
<dbReference type="FunFam" id="3.40.50.620:FF:000111">
    <property type="entry name" value="Mitochondrial isoleucyl-tRNA synthetase"/>
    <property type="match status" value="1"/>
</dbReference>
<dbReference type="InterPro" id="IPR013155">
    <property type="entry name" value="M/V/L/I-tRNA-synth_anticd-bd"/>
</dbReference>
<keyword evidence="6" id="KW-0067">ATP-binding</keyword>
<dbReference type="OrthoDB" id="10264412at2759"/>
<dbReference type="InterPro" id="IPR009080">
    <property type="entry name" value="tRNAsynth_Ia_anticodon-bd"/>
</dbReference>
<keyword evidence="7" id="KW-0648">Protein biosynthesis</keyword>
<evidence type="ECO:0000259" key="13">
    <source>
        <dbReference type="Pfam" id="PF00133"/>
    </source>
</evidence>
<keyword evidence="5" id="KW-0547">Nucleotide-binding</keyword>
<feature type="region of interest" description="Disordered" evidence="12">
    <location>
        <begin position="1159"/>
        <end position="1181"/>
    </location>
</feature>
<dbReference type="InterPro" id="IPR050081">
    <property type="entry name" value="Ile-tRNA_ligase"/>
</dbReference>
<dbReference type="GO" id="GO:0000049">
    <property type="term" value="F:tRNA binding"/>
    <property type="evidence" value="ECO:0007669"/>
    <property type="project" value="InterPro"/>
</dbReference>
<dbReference type="GO" id="GO:0005524">
    <property type="term" value="F:ATP binding"/>
    <property type="evidence" value="ECO:0007669"/>
    <property type="project" value="UniProtKB-KW"/>
</dbReference>
<dbReference type="InterPro" id="IPR002301">
    <property type="entry name" value="Ile-tRNA-ligase"/>
</dbReference>
<dbReference type="Gene3D" id="1.10.730.20">
    <property type="match status" value="1"/>
</dbReference>
<dbReference type="Pfam" id="PF03676">
    <property type="entry name" value="PHAF1"/>
    <property type="match status" value="2"/>
</dbReference>
<dbReference type="InterPro" id="IPR002300">
    <property type="entry name" value="aa-tRNA-synth_Ia"/>
</dbReference>
<feature type="domain" description="Methionyl/Valyl/Leucyl/Isoleucyl-tRNA synthetase anticodon-binding" evidence="14">
    <location>
        <begin position="1252"/>
        <end position="1406"/>
    </location>
</feature>
<evidence type="ECO:0000256" key="8">
    <source>
        <dbReference type="ARBA" id="ARBA00023146"/>
    </source>
</evidence>
<comment type="similarity">
    <text evidence="2">Belongs to the class-I aminoacyl-tRNA synthetase family.</text>
</comment>
<dbReference type="HAMAP" id="MF_02002">
    <property type="entry name" value="Ile_tRNA_synth_type1"/>
    <property type="match status" value="1"/>
</dbReference>
<organism evidence="15 16">
    <name type="scientific">Aspergillus avenaceus</name>
    <dbReference type="NCBI Taxonomy" id="36643"/>
    <lineage>
        <taxon>Eukaryota</taxon>
        <taxon>Fungi</taxon>
        <taxon>Dikarya</taxon>
        <taxon>Ascomycota</taxon>
        <taxon>Pezizomycotina</taxon>
        <taxon>Eurotiomycetes</taxon>
        <taxon>Eurotiomycetidae</taxon>
        <taxon>Eurotiales</taxon>
        <taxon>Aspergillaceae</taxon>
        <taxon>Aspergillus</taxon>
        <taxon>Aspergillus subgen. Circumdati</taxon>
    </lineage>
</organism>
<dbReference type="InterPro" id="IPR014729">
    <property type="entry name" value="Rossmann-like_a/b/a_fold"/>
</dbReference>
<dbReference type="Pfam" id="PF08264">
    <property type="entry name" value="Anticodon_1"/>
    <property type="match status" value="1"/>
</dbReference>
<dbReference type="CDD" id="cd07960">
    <property type="entry name" value="Anticodon_Ia_Ile_BEm"/>
    <property type="match status" value="1"/>
</dbReference>
<proteinExistence type="inferred from homology"/>
<evidence type="ECO:0000256" key="2">
    <source>
        <dbReference type="ARBA" id="ARBA00005594"/>
    </source>
</evidence>
<dbReference type="InterPro" id="IPR023585">
    <property type="entry name" value="Ile-tRNA-ligase_type1"/>
</dbReference>
<evidence type="ECO:0000256" key="9">
    <source>
        <dbReference type="ARBA" id="ARBA00032665"/>
    </source>
</evidence>
<keyword evidence="4" id="KW-0436">Ligase</keyword>
<dbReference type="GO" id="GO:0002161">
    <property type="term" value="F:aminoacyl-tRNA deacylase activity"/>
    <property type="evidence" value="ECO:0007669"/>
    <property type="project" value="InterPro"/>
</dbReference>
<evidence type="ECO:0000256" key="3">
    <source>
        <dbReference type="ARBA" id="ARBA00013165"/>
    </source>
</evidence>
<evidence type="ECO:0000256" key="6">
    <source>
        <dbReference type="ARBA" id="ARBA00022840"/>
    </source>
</evidence>
<dbReference type="Gene3D" id="3.90.740.10">
    <property type="entry name" value="Valyl/Leucyl/Isoleucyl-tRNA synthetase, editing domain"/>
    <property type="match status" value="1"/>
</dbReference>
<dbReference type="Gene3D" id="1.10.10.830">
    <property type="entry name" value="Ile-tRNA synthetase CP2 domain-like"/>
    <property type="match status" value="1"/>
</dbReference>
<dbReference type="Gene3D" id="3.40.50.620">
    <property type="entry name" value="HUPs"/>
    <property type="match status" value="2"/>
</dbReference>
<dbReference type="GO" id="GO:0005739">
    <property type="term" value="C:mitochondrion"/>
    <property type="evidence" value="ECO:0007669"/>
    <property type="project" value="UniProtKB-SubCell"/>
</dbReference>
<dbReference type="InterPro" id="IPR009008">
    <property type="entry name" value="Val/Leu/Ile-tRNA-synth_edit"/>
</dbReference>
<evidence type="ECO:0000256" key="7">
    <source>
        <dbReference type="ARBA" id="ARBA00022917"/>
    </source>
</evidence>
<evidence type="ECO:0000256" key="5">
    <source>
        <dbReference type="ARBA" id="ARBA00022741"/>
    </source>
</evidence>
<feature type="domain" description="Aminoacyl-tRNA synthetase class Ia" evidence="13">
    <location>
        <begin position="555"/>
        <end position="1205"/>
    </location>
</feature>
<evidence type="ECO:0000313" key="15">
    <source>
        <dbReference type="EMBL" id="KAE8147778.1"/>
    </source>
</evidence>
<evidence type="ECO:0000259" key="14">
    <source>
        <dbReference type="Pfam" id="PF08264"/>
    </source>
</evidence>
<evidence type="ECO:0000256" key="12">
    <source>
        <dbReference type="SAM" id="MobiDB-lite"/>
    </source>
</evidence>
<feature type="compositionally biased region" description="Polar residues" evidence="12">
    <location>
        <begin position="304"/>
        <end position="313"/>
    </location>
</feature>
<dbReference type="InterPro" id="IPR001412">
    <property type="entry name" value="aa-tRNA-synth_I_CS"/>
</dbReference>
<evidence type="ECO:0000256" key="11">
    <source>
        <dbReference type="ARBA" id="ARBA00068280"/>
    </source>
</evidence>
<dbReference type="PANTHER" id="PTHR42765">
    <property type="entry name" value="SOLEUCYL-TRNA SYNTHETASE"/>
    <property type="match status" value="1"/>
</dbReference>
<dbReference type="Pfam" id="PF00133">
    <property type="entry name" value="tRNA-synt_1"/>
    <property type="match status" value="1"/>
</dbReference>
<protein>
    <recommendedName>
        <fullName evidence="11">Isoleucine--tRNA ligase, mitochondrial</fullName>
        <ecNumber evidence="3">6.1.1.5</ecNumber>
    </recommendedName>
    <alternativeName>
        <fullName evidence="9">Isoleucyl-tRNA synthetase</fullName>
    </alternativeName>
</protein>
<dbReference type="PROSITE" id="PS00178">
    <property type="entry name" value="AA_TRNA_LIGASE_I"/>
    <property type="match status" value="1"/>
</dbReference>
<comment type="subcellular location">
    <subcellularLocation>
        <location evidence="1">Mitochondrion</location>
    </subcellularLocation>
</comment>
<dbReference type="EC" id="6.1.1.5" evidence="3"/>
<dbReference type="SUPFAM" id="SSF47323">
    <property type="entry name" value="Anticodon-binding domain of a subclass of class I aminoacyl-tRNA synthetases"/>
    <property type="match status" value="1"/>
</dbReference>
<evidence type="ECO:0000313" key="16">
    <source>
        <dbReference type="Proteomes" id="UP000325780"/>
    </source>
</evidence>
<comment type="catalytic activity">
    <reaction evidence="10">
        <text>tRNA(Ile) + L-isoleucine + ATP = L-isoleucyl-tRNA(Ile) + AMP + diphosphate</text>
        <dbReference type="Rhea" id="RHEA:11060"/>
        <dbReference type="Rhea" id="RHEA-COMP:9666"/>
        <dbReference type="Rhea" id="RHEA-COMP:9695"/>
        <dbReference type="ChEBI" id="CHEBI:30616"/>
        <dbReference type="ChEBI" id="CHEBI:33019"/>
        <dbReference type="ChEBI" id="CHEBI:58045"/>
        <dbReference type="ChEBI" id="CHEBI:78442"/>
        <dbReference type="ChEBI" id="CHEBI:78528"/>
        <dbReference type="ChEBI" id="CHEBI:456215"/>
        <dbReference type="EC" id="6.1.1.5"/>
    </reaction>
</comment>
<keyword evidence="8 15" id="KW-0030">Aminoacyl-tRNA synthetase</keyword>
<feature type="region of interest" description="Disordered" evidence="12">
    <location>
        <begin position="279"/>
        <end position="327"/>
    </location>
</feature>
<dbReference type="SUPFAM" id="SSF50677">
    <property type="entry name" value="ValRS/IleRS/LeuRS editing domain"/>
    <property type="match status" value="1"/>
</dbReference>
<gene>
    <name evidence="15" type="ORF">BDV25DRAFT_131809</name>
</gene>
<dbReference type="GO" id="GO:0006428">
    <property type="term" value="P:isoleucyl-tRNA aminoacylation"/>
    <property type="evidence" value="ECO:0007669"/>
    <property type="project" value="InterPro"/>
</dbReference>